<dbReference type="AlphaFoldDB" id="A0A2S2CQ46"/>
<dbReference type="SUPFAM" id="SSF52833">
    <property type="entry name" value="Thioredoxin-like"/>
    <property type="match status" value="1"/>
</dbReference>
<evidence type="ECO:0000313" key="8">
    <source>
        <dbReference type="EMBL" id="AWK86555.1"/>
    </source>
</evidence>
<evidence type="ECO:0000256" key="6">
    <source>
        <dbReference type="SAM" id="SignalP"/>
    </source>
</evidence>
<dbReference type="GO" id="GO:0015036">
    <property type="term" value="F:disulfide oxidoreductase activity"/>
    <property type="evidence" value="ECO:0007669"/>
    <property type="project" value="UniProtKB-ARBA"/>
</dbReference>
<evidence type="ECO:0000313" key="9">
    <source>
        <dbReference type="Proteomes" id="UP000245629"/>
    </source>
</evidence>
<dbReference type="EMBL" id="CP029353">
    <property type="protein sequence ID" value="AWK86555.1"/>
    <property type="molecule type" value="Genomic_DNA"/>
</dbReference>
<protein>
    <recommendedName>
        <fullName evidence="7">Thioredoxin domain-containing protein</fullName>
    </recommendedName>
</protein>
<dbReference type="InterPro" id="IPR013766">
    <property type="entry name" value="Thioredoxin_domain"/>
</dbReference>
<name>A0A2S2CQ46_9PROT</name>
<dbReference type="PROSITE" id="PS51352">
    <property type="entry name" value="THIOREDOXIN_2"/>
    <property type="match status" value="1"/>
</dbReference>
<evidence type="ECO:0000256" key="2">
    <source>
        <dbReference type="ARBA" id="ARBA00023002"/>
    </source>
</evidence>
<feature type="signal peptide" evidence="6">
    <location>
        <begin position="1"/>
        <end position="29"/>
    </location>
</feature>
<dbReference type="RefSeq" id="WP_109326786.1">
    <property type="nucleotide sequence ID" value="NZ_CP029353.1"/>
</dbReference>
<dbReference type="OrthoDB" id="9780147at2"/>
<keyword evidence="4" id="KW-0676">Redox-active center</keyword>
<dbReference type="Gene3D" id="3.40.30.10">
    <property type="entry name" value="Glutaredoxin"/>
    <property type="match status" value="1"/>
</dbReference>
<dbReference type="Pfam" id="PF18312">
    <property type="entry name" value="ScsC_N"/>
    <property type="match status" value="1"/>
</dbReference>
<feature type="coiled-coil region" evidence="5">
    <location>
        <begin position="65"/>
        <end position="92"/>
    </location>
</feature>
<dbReference type="InterPro" id="IPR036249">
    <property type="entry name" value="Thioredoxin-like_sf"/>
</dbReference>
<feature type="domain" description="Thioredoxin" evidence="7">
    <location>
        <begin position="22"/>
        <end position="254"/>
    </location>
</feature>
<proteinExistence type="predicted"/>
<dbReference type="InterPro" id="IPR001853">
    <property type="entry name" value="DSBA-like_thioredoxin_dom"/>
</dbReference>
<feature type="chain" id="PRO_5015608803" description="Thioredoxin domain-containing protein" evidence="6">
    <location>
        <begin position="30"/>
        <end position="256"/>
    </location>
</feature>
<evidence type="ECO:0000256" key="5">
    <source>
        <dbReference type="SAM" id="Coils"/>
    </source>
</evidence>
<evidence type="ECO:0000259" key="7">
    <source>
        <dbReference type="PROSITE" id="PS51352"/>
    </source>
</evidence>
<keyword evidence="2" id="KW-0560">Oxidoreductase</keyword>
<accession>A0A2S2CQ46</accession>
<evidence type="ECO:0000256" key="4">
    <source>
        <dbReference type="ARBA" id="ARBA00023284"/>
    </source>
</evidence>
<keyword evidence="3" id="KW-1015">Disulfide bond</keyword>
<dbReference type="Pfam" id="PF01323">
    <property type="entry name" value="DSBA"/>
    <property type="match status" value="1"/>
</dbReference>
<keyword evidence="1 6" id="KW-0732">Signal</keyword>
<dbReference type="InterPro" id="IPR017937">
    <property type="entry name" value="Thioredoxin_CS"/>
</dbReference>
<dbReference type="CDD" id="cd03023">
    <property type="entry name" value="DsbA_Com1_like"/>
    <property type="match status" value="1"/>
</dbReference>
<reference evidence="9" key="1">
    <citation type="submission" date="2018-05" db="EMBL/GenBank/DDBJ databases">
        <title>Azospirillum thermophila sp. nov., a novel isolated from hot spring.</title>
        <authorList>
            <person name="Zhao Z."/>
        </authorList>
    </citation>
    <scope>NUCLEOTIDE SEQUENCE [LARGE SCALE GENOMIC DNA]</scope>
    <source>
        <strain evidence="9">CFH 70021</strain>
    </source>
</reference>
<gene>
    <name evidence="8" type="ORF">DEW08_10160</name>
</gene>
<organism evidence="8 9">
    <name type="scientific">Azospirillum thermophilum</name>
    <dbReference type="NCBI Taxonomy" id="2202148"/>
    <lineage>
        <taxon>Bacteria</taxon>
        <taxon>Pseudomonadati</taxon>
        <taxon>Pseudomonadota</taxon>
        <taxon>Alphaproteobacteria</taxon>
        <taxon>Rhodospirillales</taxon>
        <taxon>Azospirillaceae</taxon>
        <taxon>Azospirillum</taxon>
    </lineage>
</organism>
<dbReference type="PANTHER" id="PTHR13887">
    <property type="entry name" value="GLUTATHIONE S-TRANSFERASE KAPPA"/>
    <property type="match status" value="1"/>
</dbReference>
<keyword evidence="9" id="KW-1185">Reference proteome</keyword>
<evidence type="ECO:0000256" key="1">
    <source>
        <dbReference type="ARBA" id="ARBA00022729"/>
    </source>
</evidence>
<dbReference type="PANTHER" id="PTHR13887:SF14">
    <property type="entry name" value="DISULFIDE BOND FORMATION PROTEIN D"/>
    <property type="match status" value="1"/>
</dbReference>
<dbReference type="Proteomes" id="UP000245629">
    <property type="component" value="Chromosome 2"/>
</dbReference>
<sequence length="256" mass="27511">MVRIRSAALALSVALAALPALTLPGTASAQSAAPAMDDGQRKAIEQVVRDYLMRHPEVILEAVEAMQQREKLAEAERAKQALAANRQALVANPGDPVAGNPQGDLTVVEFFDYNCGYCKAVQADVTRLIKDDGKLRFVFKEFPILSPSSLVAAKAALASRGQGKYVEFHNALMGQRGQLDEEVIFRLAKSVGLDTDRLKKDMDGPDIQKTIAMNQALAESLGIRGTPAFVIGDELVPGAIKLDEMKRLVAAARGKS</sequence>
<dbReference type="PROSITE" id="PS00194">
    <property type="entry name" value="THIOREDOXIN_1"/>
    <property type="match status" value="1"/>
</dbReference>
<evidence type="ECO:0000256" key="3">
    <source>
        <dbReference type="ARBA" id="ARBA00023157"/>
    </source>
</evidence>
<dbReference type="KEGG" id="azz:DEW08_10160"/>
<dbReference type="InterPro" id="IPR041205">
    <property type="entry name" value="ScsC_N"/>
</dbReference>
<keyword evidence="5" id="KW-0175">Coiled coil</keyword>